<keyword evidence="2" id="KW-1185">Reference proteome</keyword>
<organism evidence="1 2">
    <name type="scientific">Ophiocordyceps sinensis</name>
    <dbReference type="NCBI Taxonomy" id="72228"/>
    <lineage>
        <taxon>Eukaryota</taxon>
        <taxon>Fungi</taxon>
        <taxon>Dikarya</taxon>
        <taxon>Ascomycota</taxon>
        <taxon>Pezizomycotina</taxon>
        <taxon>Sordariomycetes</taxon>
        <taxon>Hypocreomycetidae</taxon>
        <taxon>Hypocreales</taxon>
        <taxon>Ophiocordycipitaceae</taxon>
        <taxon>Ophiocordyceps</taxon>
    </lineage>
</organism>
<accession>A0A8H4PR41</accession>
<dbReference type="AlphaFoldDB" id="A0A8H4PR41"/>
<name>A0A8H4PR41_9HYPO</name>
<evidence type="ECO:0000313" key="1">
    <source>
        <dbReference type="EMBL" id="KAF4508873.1"/>
    </source>
</evidence>
<sequence>MTGPLSTAHGSESLATIRVHVASRYSKLQPPHLAANGSRHGRRCAPVDCRCATPGPVSPGSSIGHVSQACKEPEAQAIFHLLHPFPEIMSFK</sequence>
<gene>
    <name evidence="1" type="ORF">G6O67_005202</name>
</gene>
<protein>
    <submittedName>
        <fullName evidence="1">Uncharacterized protein</fullName>
    </submittedName>
</protein>
<dbReference type="Proteomes" id="UP000557566">
    <property type="component" value="Unassembled WGS sequence"/>
</dbReference>
<comment type="caution">
    <text evidence="1">The sequence shown here is derived from an EMBL/GenBank/DDBJ whole genome shotgun (WGS) entry which is preliminary data.</text>
</comment>
<reference evidence="1 2" key="1">
    <citation type="journal article" date="2020" name="Genome Biol. Evol.">
        <title>A new high-quality draft genome assembly of the Chinese cordyceps Ophiocordyceps sinensis.</title>
        <authorList>
            <person name="Shu R."/>
            <person name="Zhang J."/>
            <person name="Meng Q."/>
            <person name="Zhang H."/>
            <person name="Zhou G."/>
            <person name="Li M."/>
            <person name="Wu P."/>
            <person name="Zhao Y."/>
            <person name="Chen C."/>
            <person name="Qin Q."/>
        </authorList>
    </citation>
    <scope>NUCLEOTIDE SEQUENCE [LARGE SCALE GENOMIC DNA]</scope>
    <source>
        <strain evidence="1 2">IOZ07</strain>
    </source>
</reference>
<dbReference type="EMBL" id="JAAVMX010000005">
    <property type="protein sequence ID" value="KAF4508873.1"/>
    <property type="molecule type" value="Genomic_DNA"/>
</dbReference>
<proteinExistence type="predicted"/>
<evidence type="ECO:0000313" key="2">
    <source>
        <dbReference type="Proteomes" id="UP000557566"/>
    </source>
</evidence>